<dbReference type="PANTHER" id="PTHR13482">
    <property type="entry name" value="MICRORNA PROCESSOR COMPLEX SUBUNIT DGCR8"/>
    <property type="match status" value="1"/>
</dbReference>
<dbReference type="SUPFAM" id="SSF51045">
    <property type="entry name" value="WW domain"/>
    <property type="match status" value="1"/>
</dbReference>
<dbReference type="AlphaFoldDB" id="A0AA36DF85"/>
<feature type="region of interest" description="Disordered" evidence="3">
    <location>
        <begin position="108"/>
        <end position="137"/>
    </location>
</feature>
<evidence type="ECO:0000256" key="1">
    <source>
        <dbReference type="PROSITE-ProRule" id="PRU00266"/>
    </source>
</evidence>
<dbReference type="GO" id="GO:0070877">
    <property type="term" value="C:microprocessor complex"/>
    <property type="evidence" value="ECO:0007669"/>
    <property type="project" value="InterPro"/>
</dbReference>
<evidence type="ECO:0000259" key="5">
    <source>
        <dbReference type="PROSITE" id="PS50137"/>
    </source>
</evidence>
<accession>A0AA36DF85</accession>
<proteinExistence type="predicted"/>
<dbReference type="PANTHER" id="PTHR13482:SF3">
    <property type="entry name" value="MICROPROCESSOR COMPLEX SUBUNIT DGCR8"/>
    <property type="match status" value="1"/>
</dbReference>
<organism evidence="6 7">
    <name type="scientific">Mesorhabditis spiculigera</name>
    <dbReference type="NCBI Taxonomy" id="96644"/>
    <lineage>
        <taxon>Eukaryota</taxon>
        <taxon>Metazoa</taxon>
        <taxon>Ecdysozoa</taxon>
        <taxon>Nematoda</taxon>
        <taxon>Chromadorea</taxon>
        <taxon>Rhabditida</taxon>
        <taxon>Rhabditina</taxon>
        <taxon>Rhabditomorpha</taxon>
        <taxon>Rhabditoidea</taxon>
        <taxon>Rhabditidae</taxon>
        <taxon>Mesorhabditinae</taxon>
        <taxon>Mesorhabditis</taxon>
    </lineage>
</organism>
<dbReference type="GO" id="GO:0020037">
    <property type="term" value="F:heme binding"/>
    <property type="evidence" value="ECO:0007669"/>
    <property type="project" value="InterPro"/>
</dbReference>
<dbReference type="SUPFAM" id="SSF54768">
    <property type="entry name" value="dsRNA-binding domain-like"/>
    <property type="match status" value="1"/>
</dbReference>
<dbReference type="Gene3D" id="2.20.70.10">
    <property type="match status" value="1"/>
</dbReference>
<dbReference type="InterPro" id="IPR040375">
    <property type="entry name" value="DGCR8"/>
</dbReference>
<reference evidence="6" key="1">
    <citation type="submission" date="2023-06" db="EMBL/GenBank/DDBJ databases">
        <authorList>
            <person name="Delattre M."/>
        </authorList>
    </citation>
    <scope>NUCLEOTIDE SEQUENCE</scope>
    <source>
        <strain evidence="6">AF72</strain>
    </source>
</reference>
<protein>
    <submittedName>
        <fullName evidence="6">Uncharacterized protein</fullName>
    </submittedName>
</protein>
<dbReference type="SMART" id="SM00456">
    <property type="entry name" value="WW"/>
    <property type="match status" value="1"/>
</dbReference>
<feature type="compositionally biased region" description="Polar residues" evidence="3">
    <location>
        <begin position="108"/>
        <end position="118"/>
    </location>
</feature>
<feature type="non-terminal residue" evidence="6">
    <location>
        <position position="1"/>
    </location>
</feature>
<dbReference type="EMBL" id="CATQJA010002703">
    <property type="protein sequence ID" value="CAJ0585204.1"/>
    <property type="molecule type" value="Genomic_DNA"/>
</dbReference>
<sequence length="660" mass="73807">MDLADTSGAYFEDDDDDNVDELSLLERMAAIKRELGLYTEVPVAEKEDTDLKPHAANGTGCPFRNGHQNGEPAAKKSCLDADAMDQTDSQATMTSGVFSLDTGCSQADLSSQECNGSTPPCPEADVKPETAEPDDGDDFDPIEYLEKGIDDSKSQDFIEKIVPQYRRTDIIEPLPPGWREITHSSGVPVYLHQQTRVCVFARPYHLGKGSARFHQVPLCAIPCLHERKVNALFDQKKLEAEKEGTRLVLGDIQLPKQADDLNAELKPAEMNEYAKGVFRFQTIRCRRPLHRWKERAEKAREEKALESQRLIDAIEEGGDDSENVRRCVLPKSVVMAAPQGLAHCGKPGRSKHLTVAGKTAVNILHDYSSKFLRSSKPYYHEDTEARRSANMPYQFSLYVKISPETRMAFADNIREKLAVLRERERLQNGDEDDRGQLLGRGKGASKKEAKRQAAEEAVKLLLAPTPIRFNADGEAVLDNENASKVDMIDEAADTCFDTVAIDDPKVAHLTPGSYVPTPLDLLKRHLQQSAVLANVKMEWTTEKLGQSRVTMELKLGDFVTKQTSDRRMTAEQLCAQQALKHLHNGEIKFYGALLRVYNQDSRYQYEAMKEQKAVTRLQTAHASRSTGNAAVLSKLCEELKKLERAMVVRKQGLCHSRDPV</sequence>
<evidence type="ECO:0000256" key="2">
    <source>
        <dbReference type="SAM" id="Coils"/>
    </source>
</evidence>
<keyword evidence="2" id="KW-0175">Coiled coil</keyword>
<dbReference type="InterPro" id="IPR036020">
    <property type="entry name" value="WW_dom_sf"/>
</dbReference>
<dbReference type="PROSITE" id="PS50020">
    <property type="entry name" value="WW_DOMAIN_2"/>
    <property type="match status" value="1"/>
</dbReference>
<feature type="domain" description="DRBM" evidence="5">
    <location>
        <begin position="359"/>
        <end position="463"/>
    </location>
</feature>
<dbReference type="InterPro" id="IPR001202">
    <property type="entry name" value="WW_dom"/>
</dbReference>
<evidence type="ECO:0000313" key="7">
    <source>
        <dbReference type="Proteomes" id="UP001177023"/>
    </source>
</evidence>
<dbReference type="PROSITE" id="PS50137">
    <property type="entry name" value="DS_RBD"/>
    <property type="match status" value="1"/>
</dbReference>
<feature type="domain" description="WW" evidence="4">
    <location>
        <begin position="172"/>
        <end position="205"/>
    </location>
</feature>
<name>A0AA36DF85_9BILA</name>
<dbReference type="Proteomes" id="UP001177023">
    <property type="component" value="Unassembled WGS sequence"/>
</dbReference>
<keyword evidence="7" id="KW-1185">Reference proteome</keyword>
<gene>
    <name evidence="6" type="ORF">MSPICULIGERA_LOCUS23235</name>
</gene>
<dbReference type="GO" id="GO:0070878">
    <property type="term" value="F:primary miRNA binding"/>
    <property type="evidence" value="ECO:0007669"/>
    <property type="project" value="TreeGrafter"/>
</dbReference>
<feature type="region of interest" description="Disordered" evidence="3">
    <location>
        <begin position="427"/>
        <end position="450"/>
    </location>
</feature>
<comment type="caution">
    <text evidence="6">The sequence shown here is derived from an EMBL/GenBank/DDBJ whole genome shotgun (WGS) entry which is preliminary data.</text>
</comment>
<dbReference type="InterPro" id="IPR014720">
    <property type="entry name" value="dsRBD_dom"/>
</dbReference>
<evidence type="ECO:0000313" key="6">
    <source>
        <dbReference type="EMBL" id="CAJ0585204.1"/>
    </source>
</evidence>
<dbReference type="GO" id="GO:0042802">
    <property type="term" value="F:identical protein binding"/>
    <property type="evidence" value="ECO:0007669"/>
    <property type="project" value="InterPro"/>
</dbReference>
<evidence type="ECO:0000256" key="3">
    <source>
        <dbReference type="SAM" id="MobiDB-lite"/>
    </source>
</evidence>
<evidence type="ECO:0000259" key="4">
    <source>
        <dbReference type="PROSITE" id="PS50020"/>
    </source>
</evidence>
<feature type="coiled-coil region" evidence="2">
    <location>
        <begin position="289"/>
        <end position="316"/>
    </location>
</feature>
<dbReference type="GO" id="GO:0003725">
    <property type="term" value="F:double-stranded RNA binding"/>
    <property type="evidence" value="ECO:0007669"/>
    <property type="project" value="TreeGrafter"/>
</dbReference>
<dbReference type="GO" id="GO:0031053">
    <property type="term" value="P:primary miRNA processing"/>
    <property type="evidence" value="ECO:0007669"/>
    <property type="project" value="InterPro"/>
</dbReference>
<feature type="region of interest" description="Disordered" evidence="3">
    <location>
        <begin position="46"/>
        <end position="74"/>
    </location>
</feature>
<dbReference type="Gene3D" id="3.30.160.20">
    <property type="match status" value="2"/>
</dbReference>
<keyword evidence="1" id="KW-0694">RNA-binding</keyword>
<dbReference type="Pfam" id="PF00035">
    <property type="entry name" value="dsrm"/>
    <property type="match status" value="1"/>
</dbReference>